<evidence type="ECO:0000313" key="8">
    <source>
        <dbReference type="Proteomes" id="UP000709672"/>
    </source>
</evidence>
<dbReference type="InterPro" id="IPR001706">
    <property type="entry name" value="Ribosomal_bL35"/>
</dbReference>
<dbReference type="PRINTS" id="PR00064">
    <property type="entry name" value="RIBOSOMALL35"/>
</dbReference>
<evidence type="ECO:0000313" key="7">
    <source>
        <dbReference type="EMBL" id="MBI2465617.1"/>
    </source>
</evidence>
<dbReference type="GO" id="GO:0003735">
    <property type="term" value="F:structural constituent of ribosome"/>
    <property type="evidence" value="ECO:0007669"/>
    <property type="project" value="InterPro"/>
</dbReference>
<evidence type="ECO:0000256" key="6">
    <source>
        <dbReference type="SAM" id="MobiDB-lite"/>
    </source>
</evidence>
<protein>
    <recommendedName>
        <fullName evidence="4 5">50S ribosomal protein L35</fullName>
    </recommendedName>
</protein>
<reference evidence="7" key="1">
    <citation type="submission" date="2020-07" db="EMBL/GenBank/DDBJ databases">
        <title>Huge and variable diversity of episymbiotic CPR bacteria and DPANN archaea in groundwater ecosystems.</title>
        <authorList>
            <person name="He C.Y."/>
            <person name="Keren R."/>
            <person name="Whittaker M."/>
            <person name="Farag I.F."/>
            <person name="Doudna J."/>
            <person name="Cate J.H.D."/>
            <person name="Banfield J.F."/>
        </authorList>
    </citation>
    <scope>NUCLEOTIDE SEQUENCE</scope>
    <source>
        <strain evidence="7">NC_groundwater_418_Ag_B-0.1um_45_10</strain>
    </source>
</reference>
<comment type="similarity">
    <text evidence="1 5">Belongs to the bacterial ribosomal protein bL35 family.</text>
</comment>
<feature type="region of interest" description="Disordered" evidence="6">
    <location>
        <begin position="23"/>
        <end position="48"/>
    </location>
</feature>
<dbReference type="GO" id="GO:0005840">
    <property type="term" value="C:ribosome"/>
    <property type="evidence" value="ECO:0007669"/>
    <property type="project" value="UniProtKB-KW"/>
</dbReference>
<dbReference type="SUPFAM" id="SSF143034">
    <property type="entry name" value="L35p-like"/>
    <property type="match status" value="1"/>
</dbReference>
<keyword evidence="2 5" id="KW-0689">Ribosomal protein</keyword>
<dbReference type="GO" id="GO:1990904">
    <property type="term" value="C:ribonucleoprotein complex"/>
    <property type="evidence" value="ECO:0007669"/>
    <property type="project" value="UniProtKB-KW"/>
</dbReference>
<organism evidence="7 8">
    <name type="scientific">Candidatus Sungiibacteriota bacterium</name>
    <dbReference type="NCBI Taxonomy" id="2750080"/>
    <lineage>
        <taxon>Bacteria</taxon>
        <taxon>Candidatus Sungiibacteriota</taxon>
    </lineage>
</organism>
<evidence type="ECO:0000256" key="2">
    <source>
        <dbReference type="ARBA" id="ARBA00022980"/>
    </source>
</evidence>
<evidence type="ECO:0000256" key="5">
    <source>
        <dbReference type="RuleBase" id="RU000568"/>
    </source>
</evidence>
<sequence length="67" mass="7845">MSGKTNKSMAKRFRVTKRGKVLHKPPHQNHYRAKKSRNIVRSSRKTNQMAKPDIKNILVKMPFAKIM</sequence>
<dbReference type="InterPro" id="IPR021137">
    <property type="entry name" value="Ribosomal_bL35-like"/>
</dbReference>
<accession>A0A932DS18</accession>
<keyword evidence="3 5" id="KW-0687">Ribonucleoprotein</keyword>
<dbReference type="AlphaFoldDB" id="A0A932DS18"/>
<dbReference type="Gene3D" id="4.10.410.60">
    <property type="match status" value="1"/>
</dbReference>
<dbReference type="Pfam" id="PF01632">
    <property type="entry name" value="Ribosomal_L35p"/>
    <property type="match status" value="1"/>
</dbReference>
<evidence type="ECO:0000256" key="3">
    <source>
        <dbReference type="ARBA" id="ARBA00023274"/>
    </source>
</evidence>
<evidence type="ECO:0000256" key="4">
    <source>
        <dbReference type="ARBA" id="ARBA00035486"/>
    </source>
</evidence>
<dbReference type="Proteomes" id="UP000709672">
    <property type="component" value="Unassembled WGS sequence"/>
</dbReference>
<dbReference type="GO" id="GO:0006412">
    <property type="term" value="P:translation"/>
    <property type="evidence" value="ECO:0007669"/>
    <property type="project" value="InterPro"/>
</dbReference>
<gene>
    <name evidence="7" type="ORF">HYV66_00045</name>
</gene>
<dbReference type="InterPro" id="IPR037229">
    <property type="entry name" value="Ribosomal_bL35_sf"/>
</dbReference>
<evidence type="ECO:0000256" key="1">
    <source>
        <dbReference type="ARBA" id="ARBA00006598"/>
    </source>
</evidence>
<feature type="compositionally biased region" description="Basic residues" evidence="6">
    <location>
        <begin position="23"/>
        <end position="44"/>
    </location>
</feature>
<comment type="caution">
    <text evidence="7">The sequence shown here is derived from an EMBL/GenBank/DDBJ whole genome shotgun (WGS) entry which is preliminary data.</text>
</comment>
<name>A0A932DS18_9BACT</name>
<proteinExistence type="inferred from homology"/>
<dbReference type="EMBL" id="JACPHQ010000001">
    <property type="protein sequence ID" value="MBI2465617.1"/>
    <property type="molecule type" value="Genomic_DNA"/>
</dbReference>